<evidence type="ECO:0000313" key="2">
    <source>
        <dbReference type="Proteomes" id="UP000003844"/>
    </source>
</evidence>
<name>H2BZT3_GILLR</name>
<dbReference type="OrthoDB" id="1442602at2"/>
<dbReference type="eggNOG" id="ENOG5032SIN">
    <property type="taxonomic scope" value="Bacteria"/>
</dbReference>
<dbReference type="EMBL" id="JH594606">
    <property type="protein sequence ID" value="EHQ01275.1"/>
    <property type="molecule type" value="Genomic_DNA"/>
</dbReference>
<dbReference type="RefSeq" id="WP_006987600.1">
    <property type="nucleotide sequence ID" value="NZ_JH594606.1"/>
</dbReference>
<reference evidence="2" key="1">
    <citation type="journal article" date="2012" name="Stand. Genomic Sci.">
        <title>Genome sequence of the Antarctic rhodopsins-containing flavobacterium Gillisia limnaea type strain (R-8282(T)).</title>
        <authorList>
            <person name="Riedel T."/>
            <person name="Held B."/>
            <person name="Nolan M."/>
            <person name="Lucas S."/>
            <person name="Lapidus A."/>
            <person name="Tice H."/>
            <person name="Del Rio T.G."/>
            <person name="Cheng J.F."/>
            <person name="Han C."/>
            <person name="Tapia R."/>
            <person name="Goodwin L.A."/>
            <person name="Pitluck S."/>
            <person name="Liolios K."/>
            <person name="Mavromatis K."/>
            <person name="Pagani I."/>
            <person name="Ivanova N."/>
            <person name="Mikhailova N."/>
            <person name="Pati A."/>
            <person name="Chen A."/>
            <person name="Palaniappan K."/>
            <person name="Land M."/>
            <person name="Rohde M."/>
            <person name="Tindall B.J."/>
            <person name="Detter J.C."/>
            <person name="Goker M."/>
            <person name="Bristow J."/>
            <person name="Eisen J.A."/>
            <person name="Markowitz V."/>
            <person name="Hugenholtz P."/>
            <person name="Kyrpides N.C."/>
            <person name="Klenk H.P."/>
            <person name="Woyke T."/>
        </authorList>
    </citation>
    <scope>NUCLEOTIDE SEQUENCE [LARGE SCALE GENOMIC DNA]</scope>
    <source>
        <strain evidence="2">DSM 15749 / LMG 21470 / R-8282</strain>
    </source>
</reference>
<organism evidence="1 2">
    <name type="scientific">Gillisia limnaea (strain DSM 15749 / LMG 21470 / R-8282)</name>
    <dbReference type="NCBI Taxonomy" id="865937"/>
    <lineage>
        <taxon>Bacteria</taxon>
        <taxon>Pseudomonadati</taxon>
        <taxon>Bacteroidota</taxon>
        <taxon>Flavobacteriia</taxon>
        <taxon>Flavobacteriales</taxon>
        <taxon>Flavobacteriaceae</taxon>
        <taxon>Gillisia</taxon>
    </lineage>
</organism>
<dbReference type="Proteomes" id="UP000003844">
    <property type="component" value="Unassembled WGS sequence"/>
</dbReference>
<keyword evidence="2" id="KW-1185">Reference proteome</keyword>
<proteinExistence type="predicted"/>
<dbReference type="AlphaFoldDB" id="H2BZT3"/>
<dbReference type="STRING" id="865937.Gilli_0563"/>
<dbReference type="HOGENOM" id="CLU_171654_0_0_10"/>
<gene>
    <name evidence="1" type="ORF">Gilli_0563</name>
</gene>
<protein>
    <submittedName>
        <fullName evidence="1">Uncharacterized protein</fullName>
    </submittedName>
</protein>
<evidence type="ECO:0000313" key="1">
    <source>
        <dbReference type="EMBL" id="EHQ01275.1"/>
    </source>
</evidence>
<accession>H2BZT3</accession>
<sequence>MKITEKENYKILKDENGDLAEFADELTKEHSDLKKYNLVIDLLEHKDLSPEQLMMFLEIATIQLNQKKSFVIVKDNIEIDKVPEDLIVVPTLREAEDVMNMDELQRDLGL</sequence>